<dbReference type="Gramene" id="KFK36530">
    <property type="protein sequence ID" value="KFK36530"/>
    <property type="gene ID" value="AALP_AA4G136100"/>
</dbReference>
<protein>
    <submittedName>
        <fullName evidence="1">Uncharacterized protein</fullName>
    </submittedName>
</protein>
<accession>A0A087H328</accession>
<evidence type="ECO:0000313" key="1">
    <source>
        <dbReference type="EMBL" id="KFK36530.1"/>
    </source>
</evidence>
<dbReference type="EMBL" id="CM002872">
    <property type="protein sequence ID" value="KFK36530.1"/>
    <property type="molecule type" value="Genomic_DNA"/>
</dbReference>
<dbReference type="Proteomes" id="UP000029120">
    <property type="component" value="Chromosome 4"/>
</dbReference>
<evidence type="ECO:0000313" key="2">
    <source>
        <dbReference type="Proteomes" id="UP000029120"/>
    </source>
</evidence>
<gene>
    <name evidence="1" type="ordered locus">AALP_Aa4g136100</name>
</gene>
<organism evidence="1 2">
    <name type="scientific">Arabis alpina</name>
    <name type="common">Alpine rock-cress</name>
    <dbReference type="NCBI Taxonomy" id="50452"/>
    <lineage>
        <taxon>Eukaryota</taxon>
        <taxon>Viridiplantae</taxon>
        <taxon>Streptophyta</taxon>
        <taxon>Embryophyta</taxon>
        <taxon>Tracheophyta</taxon>
        <taxon>Spermatophyta</taxon>
        <taxon>Magnoliopsida</taxon>
        <taxon>eudicotyledons</taxon>
        <taxon>Gunneridae</taxon>
        <taxon>Pentapetalae</taxon>
        <taxon>rosids</taxon>
        <taxon>malvids</taxon>
        <taxon>Brassicales</taxon>
        <taxon>Brassicaceae</taxon>
        <taxon>Arabideae</taxon>
        <taxon>Arabis</taxon>
    </lineage>
</organism>
<sequence>MLMKRLVSFLIDSDLIMEESLKSEMISSALSRGIVELALLIFYAMRSSFDLGGSEID</sequence>
<dbReference type="AlphaFoldDB" id="A0A087H328"/>
<reference evidence="2" key="1">
    <citation type="journal article" date="2015" name="Nat. Plants">
        <title>Genome expansion of Arabis alpina linked with retrotransposition and reduced symmetric DNA methylation.</title>
        <authorList>
            <person name="Willing E.M."/>
            <person name="Rawat V."/>
            <person name="Mandakova T."/>
            <person name="Maumus F."/>
            <person name="James G.V."/>
            <person name="Nordstroem K.J."/>
            <person name="Becker C."/>
            <person name="Warthmann N."/>
            <person name="Chica C."/>
            <person name="Szarzynska B."/>
            <person name="Zytnicki M."/>
            <person name="Albani M.C."/>
            <person name="Kiefer C."/>
            <person name="Bergonzi S."/>
            <person name="Castaings L."/>
            <person name="Mateos J.L."/>
            <person name="Berns M.C."/>
            <person name="Bujdoso N."/>
            <person name="Piofczyk T."/>
            <person name="de Lorenzo L."/>
            <person name="Barrero-Sicilia C."/>
            <person name="Mateos I."/>
            <person name="Piednoel M."/>
            <person name="Hagmann J."/>
            <person name="Chen-Min-Tao R."/>
            <person name="Iglesias-Fernandez R."/>
            <person name="Schuster S.C."/>
            <person name="Alonso-Blanco C."/>
            <person name="Roudier F."/>
            <person name="Carbonero P."/>
            <person name="Paz-Ares J."/>
            <person name="Davis S.J."/>
            <person name="Pecinka A."/>
            <person name="Quesneville H."/>
            <person name="Colot V."/>
            <person name="Lysak M.A."/>
            <person name="Weigel D."/>
            <person name="Coupland G."/>
            <person name="Schneeberger K."/>
        </authorList>
    </citation>
    <scope>NUCLEOTIDE SEQUENCE [LARGE SCALE GENOMIC DNA]</scope>
    <source>
        <strain evidence="2">cv. Pajares</strain>
    </source>
</reference>
<proteinExistence type="predicted"/>
<name>A0A087H328_ARAAL</name>
<keyword evidence="2" id="KW-1185">Reference proteome</keyword>